<keyword evidence="2" id="KW-1185">Reference proteome</keyword>
<name>A0ACB5TT70_AMBMO</name>
<evidence type="ECO:0000313" key="1">
    <source>
        <dbReference type="EMBL" id="GME94334.1"/>
    </source>
</evidence>
<comment type="caution">
    <text evidence="1">The sequence shown here is derived from an EMBL/GenBank/DDBJ whole genome shotgun (WGS) entry which is preliminary data.</text>
</comment>
<accession>A0ACB5TT70</accession>
<sequence length="221" mass="24805">MSNSSKPKVLIIGSGALGLVAAYTLEFNKQAEVTIVVRSQYEKASTDGYNFKSVIFGNFDNWKPTKVVKSVQEANEYAHHDFILVSLKNLPDAPKTVEQIIHDAVIYNPKSAIVLLQNGIDIEKPIIKQFPGHVIISGVSLIGCTNLECVVNQMTIDSVQFGLFENNTVKDKQAAEDRLQQWLKLYTLSKDKNAVTLDTNVRLTRWKKLVYNSATNYERDL</sequence>
<evidence type="ECO:0000313" key="2">
    <source>
        <dbReference type="Proteomes" id="UP001165064"/>
    </source>
</evidence>
<organism evidence="1 2">
    <name type="scientific">Ambrosiozyma monospora</name>
    <name type="common">Yeast</name>
    <name type="synonym">Endomycopsis monosporus</name>
    <dbReference type="NCBI Taxonomy" id="43982"/>
    <lineage>
        <taxon>Eukaryota</taxon>
        <taxon>Fungi</taxon>
        <taxon>Dikarya</taxon>
        <taxon>Ascomycota</taxon>
        <taxon>Saccharomycotina</taxon>
        <taxon>Pichiomycetes</taxon>
        <taxon>Pichiales</taxon>
        <taxon>Pichiaceae</taxon>
        <taxon>Ambrosiozyma</taxon>
    </lineage>
</organism>
<dbReference type="EMBL" id="BSXS01009007">
    <property type="protein sequence ID" value="GME94334.1"/>
    <property type="molecule type" value="Genomic_DNA"/>
</dbReference>
<gene>
    <name evidence="1" type="ORF">Amon02_000954700</name>
</gene>
<protein>
    <submittedName>
        <fullName evidence="1">Unnamed protein product</fullName>
    </submittedName>
</protein>
<dbReference type="Proteomes" id="UP001165064">
    <property type="component" value="Unassembled WGS sequence"/>
</dbReference>
<reference evidence="1" key="1">
    <citation type="submission" date="2023-04" db="EMBL/GenBank/DDBJ databases">
        <title>Ambrosiozyma monospora NBRC 10751.</title>
        <authorList>
            <person name="Ichikawa N."/>
            <person name="Sato H."/>
            <person name="Tonouchi N."/>
        </authorList>
    </citation>
    <scope>NUCLEOTIDE SEQUENCE</scope>
    <source>
        <strain evidence="1">NBRC 10751</strain>
    </source>
</reference>
<proteinExistence type="predicted"/>